<dbReference type="GO" id="GO:0005524">
    <property type="term" value="F:ATP binding"/>
    <property type="evidence" value="ECO:0007669"/>
    <property type="project" value="InterPro"/>
</dbReference>
<name>A0A150S9J5_SORCE</name>
<dbReference type="EMBL" id="JEMB01001261">
    <property type="protein sequence ID" value="KYF89119.1"/>
    <property type="molecule type" value="Genomic_DNA"/>
</dbReference>
<sequence length="371" mass="41985">MIKRLYIDRFKTFQNFEWKPESVALLMGRNGAGKTLLFEVLHLLRDLICEELPLLSVFPGTTCTRWDLRKEQKFEIDAAGPEGLFQYQLTIEHDHDRGEVRVATETLHLDGVPLFAFKGGQIQLHKDSGERGPSFPANWRKSGLGAVVPGPANKRLTWFKAWLGGLVVLRPNPARINGRADREDPFLAPDCANFASWYRTLWQERPDEVTQALGALTKVLDGFKGMSIRVDEQRTGWLRASFAGPVGADFQMHFDELSDGQRVLIVLYVVLYTQIEKNRTVAFDEPDNYVSLDEIQPFLLEALDRAQRSDGTQIFVISHHPEYINQIAPADGYTMFRERGGPTRIERFASSEAIPPADIVARGGLLREDES</sequence>
<dbReference type="InterPro" id="IPR014555">
    <property type="entry name" value="RecF-like"/>
</dbReference>
<dbReference type="PIRSF" id="PIRSF029347">
    <property type="entry name" value="RecF"/>
    <property type="match status" value="1"/>
</dbReference>
<protein>
    <recommendedName>
        <fullName evidence="1">ATPase AAA-type core domain-containing protein</fullName>
    </recommendedName>
</protein>
<reference evidence="2 3" key="1">
    <citation type="submission" date="2014-02" db="EMBL/GenBank/DDBJ databases">
        <title>The small core and large imbalanced accessory genome model reveals a collaborative survival strategy of Sorangium cellulosum strains in nature.</title>
        <authorList>
            <person name="Han K."/>
            <person name="Peng R."/>
            <person name="Blom J."/>
            <person name="Li Y.-Z."/>
        </authorList>
    </citation>
    <scope>NUCLEOTIDE SEQUENCE [LARGE SCALE GENOMIC DNA]</scope>
    <source>
        <strain evidence="2 3">So0011-07</strain>
    </source>
</reference>
<dbReference type="Pfam" id="PF13304">
    <property type="entry name" value="AAA_21"/>
    <property type="match status" value="1"/>
</dbReference>
<proteinExistence type="predicted"/>
<dbReference type="CDD" id="cd00267">
    <property type="entry name" value="ABC_ATPase"/>
    <property type="match status" value="1"/>
</dbReference>
<dbReference type="Gene3D" id="3.40.50.300">
    <property type="entry name" value="P-loop containing nucleotide triphosphate hydrolases"/>
    <property type="match status" value="2"/>
</dbReference>
<dbReference type="PANTHER" id="PTHR40396:SF1">
    <property type="entry name" value="ATPASE AAA-TYPE CORE DOMAIN-CONTAINING PROTEIN"/>
    <property type="match status" value="1"/>
</dbReference>
<accession>A0A150S9J5</accession>
<feature type="domain" description="ATPase AAA-type core" evidence="1">
    <location>
        <begin position="240"/>
        <end position="322"/>
    </location>
</feature>
<dbReference type="Proteomes" id="UP000075635">
    <property type="component" value="Unassembled WGS sequence"/>
</dbReference>
<comment type="caution">
    <text evidence="2">The sequence shown here is derived from an EMBL/GenBank/DDBJ whole genome shotgun (WGS) entry which is preliminary data.</text>
</comment>
<evidence type="ECO:0000313" key="2">
    <source>
        <dbReference type="EMBL" id="KYF89119.1"/>
    </source>
</evidence>
<dbReference type="GO" id="GO:0016887">
    <property type="term" value="F:ATP hydrolysis activity"/>
    <property type="evidence" value="ECO:0007669"/>
    <property type="project" value="InterPro"/>
</dbReference>
<dbReference type="AlphaFoldDB" id="A0A150S9J5"/>
<evidence type="ECO:0000259" key="1">
    <source>
        <dbReference type="Pfam" id="PF13304"/>
    </source>
</evidence>
<dbReference type="SUPFAM" id="SSF52540">
    <property type="entry name" value="P-loop containing nucleoside triphosphate hydrolases"/>
    <property type="match status" value="1"/>
</dbReference>
<evidence type="ECO:0000313" key="3">
    <source>
        <dbReference type="Proteomes" id="UP000075635"/>
    </source>
</evidence>
<dbReference type="InterPro" id="IPR003959">
    <property type="entry name" value="ATPase_AAA_core"/>
</dbReference>
<organism evidence="2 3">
    <name type="scientific">Sorangium cellulosum</name>
    <name type="common">Polyangium cellulosum</name>
    <dbReference type="NCBI Taxonomy" id="56"/>
    <lineage>
        <taxon>Bacteria</taxon>
        <taxon>Pseudomonadati</taxon>
        <taxon>Myxococcota</taxon>
        <taxon>Polyangia</taxon>
        <taxon>Polyangiales</taxon>
        <taxon>Polyangiaceae</taxon>
        <taxon>Sorangium</taxon>
    </lineage>
</organism>
<gene>
    <name evidence="2" type="ORF">BE17_38180</name>
</gene>
<dbReference type="InterPro" id="IPR027417">
    <property type="entry name" value="P-loop_NTPase"/>
</dbReference>
<dbReference type="PANTHER" id="PTHR40396">
    <property type="entry name" value="ATPASE-LIKE PROTEIN"/>
    <property type="match status" value="1"/>
</dbReference>